<evidence type="ECO:0000256" key="1">
    <source>
        <dbReference type="ARBA" id="ARBA00004123"/>
    </source>
</evidence>
<feature type="region of interest" description="Disordered" evidence="3">
    <location>
        <begin position="679"/>
        <end position="720"/>
    </location>
</feature>
<evidence type="ECO:0000259" key="4">
    <source>
        <dbReference type="Pfam" id="PF04802"/>
    </source>
</evidence>
<evidence type="ECO:0000256" key="2">
    <source>
        <dbReference type="ARBA" id="ARBA00023242"/>
    </source>
</evidence>
<proteinExistence type="predicted"/>
<evidence type="ECO:0000259" key="5">
    <source>
        <dbReference type="Pfam" id="PF22972"/>
    </source>
</evidence>
<dbReference type="Pfam" id="PF22972">
    <property type="entry name" value="EVH1_PP4R3"/>
    <property type="match status" value="1"/>
</dbReference>
<feature type="compositionally biased region" description="Polar residues" evidence="3">
    <location>
        <begin position="708"/>
        <end position="720"/>
    </location>
</feature>
<evidence type="ECO:0000313" key="6">
    <source>
        <dbReference type="EMBL" id="KAK9718187.1"/>
    </source>
</evidence>
<gene>
    <name evidence="6" type="primary">PSY2_2</name>
    <name evidence="6" type="ORF">K7432_005673</name>
</gene>
<feature type="domain" description="Serine/threonine-protein phosphatase 4 regulatory subunit 3-like central" evidence="4">
    <location>
        <begin position="137"/>
        <end position="639"/>
    </location>
</feature>
<feature type="region of interest" description="Disordered" evidence="3">
    <location>
        <begin position="741"/>
        <end position="771"/>
    </location>
</feature>
<name>A0ABR2W3P8_9FUNG</name>
<keyword evidence="7" id="KW-1185">Reference proteome</keyword>
<dbReference type="SUPFAM" id="SSF50729">
    <property type="entry name" value="PH domain-like"/>
    <property type="match status" value="1"/>
</dbReference>
<dbReference type="PANTHER" id="PTHR23318">
    <property type="entry name" value="ATP SYNTHASE GAMMA-RELATED"/>
    <property type="match status" value="1"/>
</dbReference>
<accession>A0ABR2W3P8</accession>
<keyword evidence="2" id="KW-0539">Nucleus</keyword>
<feature type="region of interest" description="Disordered" evidence="3">
    <location>
        <begin position="784"/>
        <end position="806"/>
    </location>
</feature>
<dbReference type="InterPro" id="IPR011993">
    <property type="entry name" value="PH-like_dom_sf"/>
</dbReference>
<feature type="compositionally biased region" description="Polar residues" evidence="3">
    <location>
        <begin position="755"/>
        <end position="765"/>
    </location>
</feature>
<dbReference type="InterPro" id="IPR055236">
    <property type="entry name" value="EVH1_PP4R3"/>
</dbReference>
<protein>
    <submittedName>
        <fullName evidence="6">Platinum sensitivity protein</fullName>
    </submittedName>
</protein>
<dbReference type="EMBL" id="JASJQH010007105">
    <property type="protein sequence ID" value="KAK9718187.1"/>
    <property type="molecule type" value="Genomic_DNA"/>
</dbReference>
<sequence length="830" mass="95449">MEISSRRRVKVYELAEDNAWQDKGTGYCVCMYIEDKQELYLHVLSEEDNTLLLNSKVMKGDVYQKQQDTLIVWTETSGQDLALSFQEAEGCTEAWDIIIDMQKRLPGLQHEPNGESFRELSDSQITLPKPELSNLSEIETIIRQFGRFVYGRDNLTSYVVHEKYIDQLLPIFETCECIENERDLYTLYNIMKGLILLNENCIFEYIVQDHIILGVVGILEYDPDYPKARPKHREYLGNNLHFKQVIPIRDKGIENKIHQTFRLQYLKDVVLARTLDDNTFSILNSLIFFNNVDIVNYLQHDHEFLRELFGVLNNPEESKERKRDVVFFVQQFCSIAKNLAIIHRSGLYRSLSQHGLFSTFDYALPDPDVNVRIVGAEILCTILDLDPNLVRSYVLAQVKQNRKPLIETVVERFIADENLGVKVQYGEVLKVLLDTSPSFGDHSLASPVEALMAPKSDPESDELLTLFYERHMSKLFEPILQFPDYQSMDTELVLSQSNLTLCYLLCELLCFFVRLHSFRSKYFVLSSNIFTKIVTLFKSREKHLKLGALRFFRTCIGLKDEFYNRFIVKHDLFRPIVDLFLATDGKNNLTNSACLELFEFIRKENLKILVNYIVGKYYDRLKEIDYVETFRMLKQKNEQNSEVLALNSSNNHLSNDSELKSIIAPSNLGRHNSILSKDKADAHTSDDETLTAHFTGSTGTNVDRDETTPNINNENQPTHTIDSTALETNEENLEVDIKRVPSDSEDIETPEDNVGSVSQKAQSIRSKNDESELNINMDLDISKKRVRPEDKSTVVTGSDKKSRLDDELQPNFTLVIPSSNGNVSTVAEST</sequence>
<organism evidence="6 7">
    <name type="scientific">Basidiobolus ranarum</name>
    <dbReference type="NCBI Taxonomy" id="34480"/>
    <lineage>
        <taxon>Eukaryota</taxon>
        <taxon>Fungi</taxon>
        <taxon>Fungi incertae sedis</taxon>
        <taxon>Zoopagomycota</taxon>
        <taxon>Entomophthoromycotina</taxon>
        <taxon>Basidiobolomycetes</taxon>
        <taxon>Basidiobolales</taxon>
        <taxon>Basidiobolaceae</taxon>
        <taxon>Basidiobolus</taxon>
    </lineage>
</organism>
<evidence type="ECO:0000256" key="3">
    <source>
        <dbReference type="SAM" id="MobiDB-lite"/>
    </source>
</evidence>
<dbReference type="InterPro" id="IPR051137">
    <property type="entry name" value="PP4R3-like"/>
</dbReference>
<dbReference type="InterPro" id="IPR006887">
    <property type="entry name" value="P4R3-like_central_dom"/>
</dbReference>
<dbReference type="Proteomes" id="UP001479436">
    <property type="component" value="Unassembled WGS sequence"/>
</dbReference>
<feature type="domain" description="PP4R3 EVH1-like" evidence="5">
    <location>
        <begin position="6"/>
        <end position="104"/>
    </location>
</feature>
<comment type="caution">
    <text evidence="6">The sequence shown here is derived from an EMBL/GenBank/DDBJ whole genome shotgun (WGS) entry which is preliminary data.</text>
</comment>
<dbReference type="InterPro" id="IPR016024">
    <property type="entry name" value="ARM-type_fold"/>
</dbReference>
<reference evidence="6 7" key="1">
    <citation type="submission" date="2023-04" db="EMBL/GenBank/DDBJ databases">
        <title>Genome of Basidiobolus ranarum AG-B5.</title>
        <authorList>
            <person name="Stajich J.E."/>
            <person name="Carter-House D."/>
            <person name="Gryganskyi A."/>
        </authorList>
    </citation>
    <scope>NUCLEOTIDE SEQUENCE [LARGE SCALE GENOMIC DNA]</scope>
    <source>
        <strain evidence="6 7">AG-B5</strain>
    </source>
</reference>
<feature type="compositionally biased region" description="Polar residues" evidence="3">
    <location>
        <begin position="692"/>
        <end position="701"/>
    </location>
</feature>
<evidence type="ECO:0000313" key="7">
    <source>
        <dbReference type="Proteomes" id="UP001479436"/>
    </source>
</evidence>
<dbReference type="PANTHER" id="PTHR23318:SF0">
    <property type="entry name" value="SERINE_THREONINE-PROTEIN PHOSPHATASE 4 REGULATORY SUBUNIT 3"/>
    <property type="match status" value="1"/>
</dbReference>
<comment type="subcellular location">
    <subcellularLocation>
        <location evidence="1">Nucleus</location>
    </subcellularLocation>
</comment>
<dbReference type="SUPFAM" id="SSF48371">
    <property type="entry name" value="ARM repeat"/>
    <property type="match status" value="1"/>
</dbReference>
<dbReference type="Gene3D" id="2.30.29.30">
    <property type="entry name" value="Pleckstrin-homology domain (PH domain)/Phosphotyrosine-binding domain (PTB)"/>
    <property type="match status" value="1"/>
</dbReference>
<dbReference type="Pfam" id="PF04802">
    <property type="entry name" value="PP4R3"/>
    <property type="match status" value="1"/>
</dbReference>